<proteinExistence type="inferred from homology"/>
<dbReference type="Gene3D" id="1.25.40.80">
    <property type="match status" value="1"/>
</dbReference>
<organism evidence="9 10">
    <name type="scientific">Symbiodinium natans</name>
    <dbReference type="NCBI Taxonomy" id="878477"/>
    <lineage>
        <taxon>Eukaryota</taxon>
        <taxon>Sar</taxon>
        <taxon>Alveolata</taxon>
        <taxon>Dinophyceae</taxon>
        <taxon>Suessiales</taxon>
        <taxon>Symbiodiniaceae</taxon>
        <taxon>Symbiodinium</taxon>
    </lineage>
</organism>
<feature type="chain" id="PRO_5032304993" evidence="7">
    <location>
        <begin position="19"/>
        <end position="501"/>
    </location>
</feature>
<feature type="domain" description="Photolyase/cryptochrome alpha/beta" evidence="8">
    <location>
        <begin position="23"/>
        <end position="161"/>
    </location>
</feature>
<dbReference type="SUPFAM" id="SSF48173">
    <property type="entry name" value="Cryptochrome/photolyase FAD-binding domain"/>
    <property type="match status" value="1"/>
</dbReference>
<keyword evidence="2 4" id="KW-0285">Flavoprotein</keyword>
<comment type="similarity">
    <text evidence="1">Belongs to the DNA photolyase class-1 family.</text>
</comment>
<dbReference type="Pfam" id="PF03441">
    <property type="entry name" value="FAD_binding_7"/>
    <property type="match status" value="1"/>
</dbReference>
<feature type="binding site" evidence="4">
    <location>
        <begin position="288"/>
        <end position="292"/>
    </location>
    <ligand>
        <name>FAD</name>
        <dbReference type="ChEBI" id="CHEBI:57692"/>
    </ligand>
</feature>
<dbReference type="InterPro" id="IPR005101">
    <property type="entry name" value="Cryptochr/Photolyase_FAD-bd"/>
</dbReference>
<comment type="cofactor">
    <cofactor evidence="4">
        <name>FAD</name>
        <dbReference type="ChEBI" id="CHEBI:57692"/>
    </cofactor>
    <text evidence="4">Binds 1 FAD per subunit.</text>
</comment>
<keyword evidence="6" id="KW-0175">Coiled coil</keyword>
<dbReference type="Gene3D" id="3.40.50.620">
    <property type="entry name" value="HUPs"/>
    <property type="match status" value="1"/>
</dbReference>
<dbReference type="InterPro" id="IPR002081">
    <property type="entry name" value="Cryptochrome/DNA_photolyase_1"/>
</dbReference>
<evidence type="ECO:0000256" key="6">
    <source>
        <dbReference type="SAM" id="Coils"/>
    </source>
</evidence>
<feature type="binding site" evidence="4">
    <location>
        <position position="269"/>
    </location>
    <ligand>
        <name>FAD</name>
        <dbReference type="ChEBI" id="CHEBI:57692"/>
    </ligand>
</feature>
<dbReference type="Proteomes" id="UP000604046">
    <property type="component" value="Unassembled WGS sequence"/>
</dbReference>
<evidence type="ECO:0000313" key="9">
    <source>
        <dbReference type="EMBL" id="CAE7221128.1"/>
    </source>
</evidence>
<evidence type="ECO:0000256" key="1">
    <source>
        <dbReference type="ARBA" id="ARBA00005862"/>
    </source>
</evidence>
<comment type="caution">
    <text evidence="9">The sequence shown here is derived from an EMBL/GenBank/DDBJ whole genome shotgun (WGS) entry which is preliminary data.</text>
</comment>
<dbReference type="InterPro" id="IPR006050">
    <property type="entry name" value="DNA_photolyase_N"/>
</dbReference>
<feature type="site" description="Electron transfer via tryptophanyl radical" evidence="5">
    <location>
        <position position="450"/>
    </location>
</feature>
<feature type="coiled-coil region" evidence="6">
    <location>
        <begin position="76"/>
        <end position="103"/>
    </location>
</feature>
<dbReference type="InterPro" id="IPR014729">
    <property type="entry name" value="Rossmann-like_a/b/a_fold"/>
</dbReference>
<evidence type="ECO:0000259" key="8">
    <source>
        <dbReference type="PROSITE" id="PS51645"/>
    </source>
</evidence>
<dbReference type="OrthoDB" id="435881at2759"/>
<gene>
    <name evidence="9" type="primary">CRYD</name>
    <name evidence="9" type="ORF">SNAT2548_LOCUS8130</name>
</gene>
<evidence type="ECO:0000256" key="5">
    <source>
        <dbReference type="PIRSR" id="PIRSR602081-2"/>
    </source>
</evidence>
<evidence type="ECO:0000256" key="7">
    <source>
        <dbReference type="SAM" id="SignalP"/>
    </source>
</evidence>
<evidence type="ECO:0000256" key="4">
    <source>
        <dbReference type="PIRSR" id="PIRSR602081-1"/>
    </source>
</evidence>
<dbReference type="EMBL" id="CAJNDS010000591">
    <property type="protein sequence ID" value="CAE7221128.1"/>
    <property type="molecule type" value="Genomic_DNA"/>
</dbReference>
<keyword evidence="10" id="KW-1185">Reference proteome</keyword>
<dbReference type="GO" id="GO:0003904">
    <property type="term" value="F:deoxyribodipyrimidine photo-lyase activity"/>
    <property type="evidence" value="ECO:0007669"/>
    <property type="project" value="TreeGrafter"/>
</dbReference>
<sequence>MSKLFWAIFLQCVCSSGGSKPLINVVWFKCTDLRTHDHAALKAAHADNLPVLHLYVFDPFWYEGKTTLCGFPKTGVVRTQFQLEALEDLASRLESKGHRLNMRTNVSTAECFRELCKDYAINAVFAFHEVCSEELRIQRQVQQVLRQNGAGSLQLHWGYELLHHDDLPFATKDRAAFKEIEVFLGRVRGVSPRPSAWHEPDFATGPEKAVHWQRACEQVPQAEEVMGKNFLAQESTSPHVEFRWQGGETAALARVREYIWDEDRLALDYVGATSVRSLYRSPLDDEATSRLSPWLAHGCLSPRLLYEEVQRYILAYQERARSTARETQTYTHSGIGIRSPYNVSHRIIRELLWRDFVRFGSIEAGNSIFKIGGRDKVIRQNQEEAPRNHQHLASWCWSSDQGLLQAWIDGRTGFPFIDSSMRELKITGYCKHICRLCAGWFLISDLGLDWRMGGEWFESILVDYEPTLNWFNWVYGCLEPINPHKPQPQNRQQCREILEAW</sequence>
<accession>A0A812K603</accession>
<feature type="site" description="Electron transfer via tryptophanyl radical" evidence="5">
    <location>
        <position position="397"/>
    </location>
</feature>
<dbReference type="AlphaFoldDB" id="A0A812K603"/>
<keyword evidence="3 4" id="KW-0274">FAD</keyword>
<dbReference type="Gene3D" id="1.10.579.10">
    <property type="entry name" value="DNA Cyclobutane Dipyrimidine Photolyase, subunit A, domain 3"/>
    <property type="match status" value="1"/>
</dbReference>
<reference evidence="9" key="1">
    <citation type="submission" date="2021-02" db="EMBL/GenBank/DDBJ databases">
        <authorList>
            <person name="Dougan E. K."/>
            <person name="Rhodes N."/>
            <person name="Thang M."/>
            <person name="Chan C."/>
        </authorList>
    </citation>
    <scope>NUCLEOTIDE SEQUENCE</scope>
</reference>
<dbReference type="PROSITE" id="PS51645">
    <property type="entry name" value="PHR_CRY_ALPHA_BETA"/>
    <property type="match status" value="1"/>
</dbReference>
<dbReference type="InterPro" id="IPR036134">
    <property type="entry name" value="Crypto/Photolyase_FAD-like_sf"/>
</dbReference>
<evidence type="ECO:0000313" key="10">
    <source>
        <dbReference type="Proteomes" id="UP000604046"/>
    </source>
</evidence>
<dbReference type="InterPro" id="IPR036155">
    <property type="entry name" value="Crypto/Photolyase_N_sf"/>
</dbReference>
<name>A0A812K603_9DINO</name>
<protein>
    <submittedName>
        <fullName evidence="9">CRYD protein</fullName>
    </submittedName>
</protein>
<dbReference type="PRINTS" id="PR00147">
    <property type="entry name" value="DNAPHOTLYASE"/>
</dbReference>
<dbReference type="GO" id="GO:0071949">
    <property type="term" value="F:FAD binding"/>
    <property type="evidence" value="ECO:0007669"/>
    <property type="project" value="TreeGrafter"/>
</dbReference>
<dbReference type="Pfam" id="PF00875">
    <property type="entry name" value="DNA_photolyase"/>
    <property type="match status" value="1"/>
</dbReference>
<feature type="site" description="Electron transfer via tryptophanyl radical" evidence="5">
    <location>
        <position position="473"/>
    </location>
</feature>
<feature type="signal peptide" evidence="7">
    <location>
        <begin position="1"/>
        <end position="18"/>
    </location>
</feature>
<evidence type="ECO:0000256" key="3">
    <source>
        <dbReference type="ARBA" id="ARBA00022827"/>
    </source>
</evidence>
<dbReference type="PANTHER" id="PTHR11455">
    <property type="entry name" value="CRYPTOCHROME"/>
    <property type="match status" value="1"/>
</dbReference>
<keyword evidence="7" id="KW-0732">Signal</keyword>
<dbReference type="GO" id="GO:0003677">
    <property type="term" value="F:DNA binding"/>
    <property type="evidence" value="ECO:0007669"/>
    <property type="project" value="TreeGrafter"/>
</dbReference>
<evidence type="ECO:0000256" key="2">
    <source>
        <dbReference type="ARBA" id="ARBA00022630"/>
    </source>
</evidence>
<dbReference type="SUPFAM" id="SSF52425">
    <property type="entry name" value="Cryptochrome/photolyase, N-terminal domain"/>
    <property type="match status" value="1"/>
</dbReference>